<dbReference type="AlphaFoldDB" id="A0A9D1R085"/>
<evidence type="ECO:0000313" key="2">
    <source>
        <dbReference type="Proteomes" id="UP000824264"/>
    </source>
</evidence>
<protein>
    <submittedName>
        <fullName evidence="1">Uncharacterized protein</fullName>
    </submittedName>
</protein>
<evidence type="ECO:0000313" key="1">
    <source>
        <dbReference type="EMBL" id="HIW77722.1"/>
    </source>
</evidence>
<gene>
    <name evidence="1" type="ORF">H9874_01060</name>
</gene>
<dbReference type="Proteomes" id="UP000824264">
    <property type="component" value="Unassembled WGS sequence"/>
</dbReference>
<reference evidence="1" key="1">
    <citation type="journal article" date="2021" name="PeerJ">
        <title>Extensive microbial diversity within the chicken gut microbiome revealed by metagenomics and culture.</title>
        <authorList>
            <person name="Gilroy R."/>
            <person name="Ravi A."/>
            <person name="Getino M."/>
            <person name="Pursley I."/>
            <person name="Horton D.L."/>
            <person name="Alikhan N.F."/>
            <person name="Baker D."/>
            <person name="Gharbi K."/>
            <person name="Hall N."/>
            <person name="Watson M."/>
            <person name="Adriaenssens E.M."/>
            <person name="Foster-Nyarko E."/>
            <person name="Jarju S."/>
            <person name="Secka A."/>
            <person name="Antonio M."/>
            <person name="Oren A."/>
            <person name="Chaudhuri R.R."/>
            <person name="La Ragione R."/>
            <person name="Hildebrand F."/>
            <person name="Pallen M.J."/>
        </authorList>
    </citation>
    <scope>NUCLEOTIDE SEQUENCE</scope>
    <source>
        <strain evidence="1">ChiSxjej5B17-1746</strain>
    </source>
</reference>
<sequence>MSFLWKEAFTLGDFSWSNANSFSDIIEITDLETLKHFLDAVHIKFCLLKPWCELEDYPLVETRDLLPSFEAELWEYKGLPGFSMVAFARPLESFSEIFQYDILHPVLSAVNSAEGASCPLETHVIARNVQIFLSRLPKKLQDPFREQFRRVDTAVLDYYPALMPYLLAMDRAHVFATDTHGHYHLAGLFASFPSDMDGEIKRFGLRIGKFKIGDNEMYERNRTFVCQFLMELYGFPISSERRTSAALFSRRLHKLGERFMVRVLGQSDRTITTIWNDGENRPYPRVEKIALVRLDPEQKDLHRLCEEQGYFVDAEKRVVIIRITYKQHRFNADNVRQDRALSVERQELIHPLTGRALPDVNVVKDTSTMILRLNDIVRGEYVGRVVYKRNELVENTDTDEKRLKFLFAWLSKNQRRIIGYSEEFYHNTTKVLDAYLKNKDSQEAFALLHELRQEVMSKYAYIRQARTVRYLEDIASRFYRGERLTYNRMLAEAVSLLRDLKFELGNYFEPLMQSVLHNIEVMLDDKYLLRRYINCPDNKLTKNGAEIRKNYRRLVSLRDEFEAVRRSRQRAAGEN</sequence>
<comment type="caution">
    <text evidence="1">The sequence shown here is derived from an EMBL/GenBank/DDBJ whole genome shotgun (WGS) entry which is preliminary data.</text>
</comment>
<accession>A0A9D1R085</accession>
<organism evidence="1 2">
    <name type="scientific">Candidatus Bilophila faecipullorum</name>
    <dbReference type="NCBI Taxonomy" id="2838482"/>
    <lineage>
        <taxon>Bacteria</taxon>
        <taxon>Pseudomonadati</taxon>
        <taxon>Thermodesulfobacteriota</taxon>
        <taxon>Desulfovibrionia</taxon>
        <taxon>Desulfovibrionales</taxon>
        <taxon>Desulfovibrionaceae</taxon>
        <taxon>Bilophila</taxon>
    </lineage>
</organism>
<name>A0A9D1R085_9BACT</name>
<proteinExistence type="predicted"/>
<reference evidence="1" key="2">
    <citation type="submission" date="2021-04" db="EMBL/GenBank/DDBJ databases">
        <authorList>
            <person name="Gilroy R."/>
        </authorList>
    </citation>
    <scope>NUCLEOTIDE SEQUENCE</scope>
    <source>
        <strain evidence="1">ChiSxjej5B17-1746</strain>
    </source>
</reference>
<dbReference type="EMBL" id="DXGI01000034">
    <property type="protein sequence ID" value="HIW77722.1"/>
    <property type="molecule type" value="Genomic_DNA"/>
</dbReference>